<gene>
    <name evidence="3" type="ORF">ACFFIA_34995</name>
</gene>
<feature type="transmembrane region" description="Helical" evidence="1">
    <location>
        <begin position="101"/>
        <end position="117"/>
    </location>
</feature>
<keyword evidence="1" id="KW-0472">Membrane</keyword>
<organism evidence="3 4">
    <name type="scientific">Phytohabitans kaempferiae</name>
    <dbReference type="NCBI Taxonomy" id="1620943"/>
    <lineage>
        <taxon>Bacteria</taxon>
        <taxon>Bacillati</taxon>
        <taxon>Actinomycetota</taxon>
        <taxon>Actinomycetes</taxon>
        <taxon>Micromonosporales</taxon>
        <taxon>Micromonosporaceae</taxon>
    </lineage>
</organism>
<keyword evidence="1" id="KW-0812">Transmembrane</keyword>
<feature type="transmembrane region" description="Helical" evidence="1">
    <location>
        <begin position="122"/>
        <end position="141"/>
    </location>
</feature>
<proteinExistence type="predicted"/>
<evidence type="ECO:0000313" key="4">
    <source>
        <dbReference type="Proteomes" id="UP001589867"/>
    </source>
</evidence>
<evidence type="ECO:0000256" key="1">
    <source>
        <dbReference type="SAM" id="Phobius"/>
    </source>
</evidence>
<feature type="domain" description="VanZ-like" evidence="2">
    <location>
        <begin position="92"/>
        <end position="169"/>
    </location>
</feature>
<evidence type="ECO:0000259" key="2">
    <source>
        <dbReference type="Pfam" id="PF04892"/>
    </source>
</evidence>
<reference evidence="3 4" key="1">
    <citation type="submission" date="2024-09" db="EMBL/GenBank/DDBJ databases">
        <authorList>
            <person name="Sun Q."/>
            <person name="Mori K."/>
        </authorList>
    </citation>
    <scope>NUCLEOTIDE SEQUENCE [LARGE SCALE GENOMIC DNA]</scope>
    <source>
        <strain evidence="3 4">TBRC 3947</strain>
    </source>
</reference>
<keyword evidence="1" id="KW-1133">Transmembrane helix</keyword>
<keyword evidence="4" id="KW-1185">Reference proteome</keyword>
<feature type="transmembrane region" description="Helical" evidence="1">
    <location>
        <begin position="40"/>
        <end position="58"/>
    </location>
</feature>
<name>A0ABV6ME37_9ACTN</name>
<dbReference type="Pfam" id="PF04892">
    <property type="entry name" value="VanZ"/>
    <property type="match status" value="1"/>
</dbReference>
<dbReference type="RefSeq" id="WP_377259664.1">
    <property type="nucleotide sequence ID" value="NZ_JBHLUH010000077.1"/>
</dbReference>
<dbReference type="InterPro" id="IPR006976">
    <property type="entry name" value="VanZ-like"/>
</dbReference>
<feature type="transmembrane region" description="Helical" evidence="1">
    <location>
        <begin position="12"/>
        <end position="28"/>
    </location>
</feature>
<dbReference type="Proteomes" id="UP001589867">
    <property type="component" value="Unassembled WGS sequence"/>
</dbReference>
<accession>A0ABV6ME37</accession>
<dbReference type="EMBL" id="JBHLUH010000077">
    <property type="protein sequence ID" value="MFC0532839.1"/>
    <property type="molecule type" value="Genomic_DNA"/>
</dbReference>
<feature type="transmembrane region" description="Helical" evidence="1">
    <location>
        <begin position="153"/>
        <end position="171"/>
    </location>
</feature>
<evidence type="ECO:0000313" key="3">
    <source>
        <dbReference type="EMBL" id="MFC0532839.1"/>
    </source>
</evidence>
<sequence length="176" mass="18761">MRGWAIDFLSQPWPLVTFVLLAAIALAVHRRVARGRGWPAWPTLGLLLSLAVVLTLTLPPAPHMLIGVPGIDGVDQCFRSLSDTGGLWHAVVATTERGERVGNILMFVPLTFFGLLVSRRPVLVAGAGVLLSAAIEVAQSVMHLGRECVGYDWVNNAIGAVLGVVLGILAIRVSSR</sequence>
<comment type="caution">
    <text evidence="3">The sequence shown here is derived from an EMBL/GenBank/DDBJ whole genome shotgun (WGS) entry which is preliminary data.</text>
</comment>
<protein>
    <submittedName>
        <fullName evidence="3">VanZ family protein</fullName>
    </submittedName>
</protein>